<dbReference type="InterPro" id="IPR010405">
    <property type="entry name" value="COBRA1"/>
</dbReference>
<dbReference type="FunCoup" id="A9UT03">
    <property type="interactions" value="1133"/>
</dbReference>
<dbReference type="OMA" id="HAMDVEQ"/>
<reference evidence="2 3" key="1">
    <citation type="journal article" date="2008" name="Nature">
        <title>The genome of the choanoflagellate Monosiga brevicollis and the origin of metazoans.</title>
        <authorList>
            <consortium name="JGI Sequencing"/>
            <person name="King N."/>
            <person name="Westbrook M.J."/>
            <person name="Young S.L."/>
            <person name="Kuo A."/>
            <person name="Abedin M."/>
            <person name="Chapman J."/>
            <person name="Fairclough S."/>
            <person name="Hellsten U."/>
            <person name="Isogai Y."/>
            <person name="Letunic I."/>
            <person name="Marr M."/>
            <person name="Pincus D."/>
            <person name="Putnam N."/>
            <person name="Rokas A."/>
            <person name="Wright K.J."/>
            <person name="Zuzow R."/>
            <person name="Dirks W."/>
            <person name="Good M."/>
            <person name="Goodstein D."/>
            <person name="Lemons D."/>
            <person name="Li W."/>
            <person name="Lyons J.B."/>
            <person name="Morris A."/>
            <person name="Nichols S."/>
            <person name="Richter D.J."/>
            <person name="Salamov A."/>
            <person name="Bork P."/>
            <person name="Lim W.A."/>
            <person name="Manning G."/>
            <person name="Miller W.T."/>
            <person name="McGinnis W."/>
            <person name="Shapiro H."/>
            <person name="Tjian R."/>
            <person name="Grigoriev I.V."/>
            <person name="Rokhsar D."/>
        </authorList>
    </citation>
    <scope>NUCLEOTIDE SEQUENCE [LARGE SCALE GENOMIC DNA]</scope>
    <source>
        <strain evidence="3">MX1 / ATCC 50154</strain>
    </source>
</reference>
<feature type="region of interest" description="Disordered" evidence="1">
    <location>
        <begin position="599"/>
        <end position="664"/>
    </location>
</feature>
<feature type="compositionally biased region" description="Acidic residues" evidence="1">
    <location>
        <begin position="619"/>
        <end position="664"/>
    </location>
</feature>
<accession>A9UT03</accession>
<dbReference type="GO" id="GO:0034244">
    <property type="term" value="P:negative regulation of transcription elongation by RNA polymerase II"/>
    <property type="evidence" value="ECO:0000318"/>
    <property type="project" value="GO_Central"/>
</dbReference>
<evidence type="ECO:0000313" key="3">
    <source>
        <dbReference type="Proteomes" id="UP000001357"/>
    </source>
</evidence>
<dbReference type="PANTHER" id="PTHR13503:SF3">
    <property type="entry name" value="NEGATIVE ELONGATION FACTOR B"/>
    <property type="match status" value="1"/>
</dbReference>
<dbReference type="InParanoid" id="A9UT03"/>
<sequence>MEQRRDAAHAASAGPSGRVRLADRSGYQLPFDRRTVKERIAKLRSRREIRDFQQHHTVPLLEPAWPMLRLLNIPRAEMNRAVLAHAKELFASRIPSMSTKQLTDTLKLCWPFALTEEIQPLVVQLLNQNAELEPSYLEELQNHPTLLEQCNLNVKQQLWVAKPGAFTAVAGPFLRQAALRLNQRCLLPVLFDRLFDNPFADLDEEATSEISELLQLVGSKMKLYEALLVELRSQFVKHGEPAYGCLRLRLSHGLTRAGADAIASKDPCSRFATLLTMVCQDAAISDQMYTDLEAALTSLAQEPTALLDVGLMLLHPHLAWTFAQIAVSRLESNITACKLPRHDEQLRILLQLLHCSNNLRAVLSRTKHVVPELTRSIVQDHVAAIANMLAEDAIAHRKEIIDSPADHRGTDNPKALRHAVDGNFSLQLILQRVACLAMSEGDLTRPLYIYHWFLMHQTQFPVALNYAAAGFMCNTLLQNWERTVKRLPEVFDKLLYRQARRHWKLHQLSADVFARLPQLEQIADSLNMILKMAQEGETPRHEDNPDYAHQCKQLLQTYLVSTESFDEKLQQTILVSLVKRFEGDVQIQLAKEFDVEVNEAAEQGEAPHNSDEAAHDENMESDADTALENDDQGEEVDEEEEGVQEDVDEEHVESEEAMDDEVDE</sequence>
<dbReference type="Proteomes" id="UP000001357">
    <property type="component" value="Unassembled WGS sequence"/>
</dbReference>
<dbReference type="EMBL" id="CH991545">
    <property type="protein sequence ID" value="EDQ91411.1"/>
    <property type="molecule type" value="Genomic_DNA"/>
</dbReference>
<keyword evidence="3" id="KW-1185">Reference proteome</keyword>
<dbReference type="AlphaFoldDB" id="A9UT03"/>
<protein>
    <submittedName>
        <fullName evidence="2">Uncharacterized protein</fullName>
    </submittedName>
</protein>
<gene>
    <name evidence="2" type="ORF">MONBRDRAFT_31409</name>
</gene>
<organism evidence="2 3">
    <name type="scientific">Monosiga brevicollis</name>
    <name type="common">Choanoflagellate</name>
    <dbReference type="NCBI Taxonomy" id="81824"/>
    <lineage>
        <taxon>Eukaryota</taxon>
        <taxon>Choanoflagellata</taxon>
        <taxon>Craspedida</taxon>
        <taxon>Salpingoecidae</taxon>
        <taxon>Monosiga</taxon>
    </lineage>
</organism>
<name>A9UT03_MONBE</name>
<evidence type="ECO:0000313" key="2">
    <source>
        <dbReference type="EMBL" id="EDQ91411.1"/>
    </source>
</evidence>
<evidence type="ECO:0000256" key="1">
    <source>
        <dbReference type="SAM" id="MobiDB-lite"/>
    </source>
</evidence>
<dbReference type="STRING" id="81824.A9UT03"/>
<dbReference type="RefSeq" id="XP_001743833.1">
    <property type="nucleotide sequence ID" value="XM_001743781.1"/>
</dbReference>
<dbReference type="KEGG" id="mbr:MONBRDRAFT_31409"/>
<feature type="compositionally biased region" description="Basic and acidic residues" evidence="1">
    <location>
        <begin position="608"/>
        <end position="618"/>
    </location>
</feature>
<dbReference type="Pfam" id="PF06209">
    <property type="entry name" value="COBRA1"/>
    <property type="match status" value="1"/>
</dbReference>
<dbReference type="GeneID" id="5889114"/>
<proteinExistence type="predicted"/>
<dbReference type="GO" id="GO:0032021">
    <property type="term" value="C:NELF complex"/>
    <property type="evidence" value="ECO:0000318"/>
    <property type="project" value="GO_Central"/>
</dbReference>
<dbReference type="PANTHER" id="PTHR13503">
    <property type="entry name" value="NEGATIVE ELONGATION FACTOR COMPLEX MEMBER B"/>
    <property type="match status" value="1"/>
</dbReference>